<dbReference type="InterPro" id="IPR006145">
    <property type="entry name" value="PsdUridine_synth_RsuA/RluA"/>
</dbReference>
<dbReference type="Pfam" id="PF00849">
    <property type="entry name" value="PseudoU_synth_2"/>
    <property type="match status" value="1"/>
</dbReference>
<dbReference type="PANTHER" id="PTHR21600">
    <property type="entry name" value="MITOCHONDRIAL RNA PSEUDOURIDINE SYNTHASE"/>
    <property type="match status" value="1"/>
</dbReference>
<name>A0ABP0PN65_9DINO</name>
<keyword evidence="5" id="KW-1185">Reference proteome</keyword>
<dbReference type="Proteomes" id="UP001642484">
    <property type="component" value="Unassembled WGS sequence"/>
</dbReference>
<gene>
    <name evidence="4" type="ORF">CCMP2556_LOCUS38075</name>
</gene>
<dbReference type="InterPro" id="IPR006224">
    <property type="entry name" value="PsdUridine_synth_RluA-like_CS"/>
</dbReference>
<evidence type="ECO:0000256" key="1">
    <source>
        <dbReference type="ARBA" id="ARBA00010876"/>
    </source>
</evidence>
<evidence type="ECO:0000259" key="3">
    <source>
        <dbReference type="Pfam" id="PF00849"/>
    </source>
</evidence>
<dbReference type="InterPro" id="IPR050188">
    <property type="entry name" value="RluA_PseudoU_synthase"/>
</dbReference>
<accession>A0ABP0PN65</accession>
<dbReference type="Gene3D" id="3.30.2350.10">
    <property type="entry name" value="Pseudouridine synthase"/>
    <property type="match status" value="1"/>
</dbReference>
<dbReference type="SUPFAM" id="SSF55120">
    <property type="entry name" value="Pseudouridine synthase"/>
    <property type="match status" value="1"/>
</dbReference>
<keyword evidence="2" id="KW-0413">Isomerase</keyword>
<dbReference type="EMBL" id="CAXAMN010023362">
    <property type="protein sequence ID" value="CAK9077236.1"/>
    <property type="molecule type" value="Genomic_DNA"/>
</dbReference>
<proteinExistence type="inferred from homology"/>
<dbReference type="PANTHER" id="PTHR21600:SF44">
    <property type="entry name" value="RIBOSOMAL LARGE SUBUNIT PSEUDOURIDINE SYNTHASE D"/>
    <property type="match status" value="1"/>
</dbReference>
<protein>
    <recommendedName>
        <fullName evidence="3">Pseudouridine synthase RsuA/RluA-like domain-containing protein</fullName>
    </recommendedName>
</protein>
<comment type="caution">
    <text evidence="4">The sequence shown here is derived from an EMBL/GenBank/DDBJ whole genome shotgun (WGS) entry which is preliminary data.</text>
</comment>
<dbReference type="PROSITE" id="PS01129">
    <property type="entry name" value="PSI_RLU"/>
    <property type="match status" value="1"/>
</dbReference>
<dbReference type="CDD" id="cd02869">
    <property type="entry name" value="PseudoU_synth_RluA_like"/>
    <property type="match status" value="1"/>
</dbReference>
<evidence type="ECO:0000313" key="4">
    <source>
        <dbReference type="EMBL" id="CAK9077236.1"/>
    </source>
</evidence>
<evidence type="ECO:0000313" key="5">
    <source>
        <dbReference type="Proteomes" id="UP001642484"/>
    </source>
</evidence>
<comment type="similarity">
    <text evidence="1">Belongs to the pseudouridine synthase RluA family.</text>
</comment>
<dbReference type="InterPro" id="IPR020103">
    <property type="entry name" value="PsdUridine_synth_cat_dom_sf"/>
</dbReference>
<evidence type="ECO:0000256" key="2">
    <source>
        <dbReference type="ARBA" id="ARBA00023235"/>
    </source>
</evidence>
<feature type="domain" description="Pseudouridine synthase RsuA/RluA-like" evidence="3">
    <location>
        <begin position="26"/>
        <end position="200"/>
    </location>
</feature>
<reference evidence="4 5" key="1">
    <citation type="submission" date="2024-02" db="EMBL/GenBank/DDBJ databases">
        <authorList>
            <person name="Chen Y."/>
            <person name="Shah S."/>
            <person name="Dougan E. K."/>
            <person name="Thang M."/>
            <person name="Chan C."/>
        </authorList>
    </citation>
    <scope>NUCLEOTIDE SEQUENCE [LARGE SCALE GENOMIC DNA]</scope>
</reference>
<sequence>MKCRPKQLLLVHDPSVTFETLYEDDHVLAIAKPFGVLAHPSPGFWAKGTLAHALVGRVSDEMMQERGDHNEWDSYIPRCIVHRLDSGTTGVMVIAKSPSAEKSLAHQLRAVDMLDMAHEGKKLYVALLLGHPGSETKSCITANGAIGRHPQNARLWAVIPGGKPAKTIFRVHAFSKKHGLSLVTAELFSGRTHQIRVHAAFLGSPVANDNLYARSQLQSFRHSFGKGLAERRQLLHAWALNIEHPLKQRRRSLQLRAPLPQDMANIIQQVWPGMTLNPTAWSGMPGWHKSETPRDPMMAFCANARHES</sequence>
<organism evidence="4 5">
    <name type="scientific">Durusdinium trenchii</name>
    <dbReference type="NCBI Taxonomy" id="1381693"/>
    <lineage>
        <taxon>Eukaryota</taxon>
        <taxon>Sar</taxon>
        <taxon>Alveolata</taxon>
        <taxon>Dinophyceae</taxon>
        <taxon>Suessiales</taxon>
        <taxon>Symbiodiniaceae</taxon>
        <taxon>Durusdinium</taxon>
    </lineage>
</organism>